<feature type="compositionally biased region" description="Polar residues" evidence="2">
    <location>
        <begin position="619"/>
        <end position="643"/>
    </location>
</feature>
<feature type="compositionally biased region" description="Polar residues" evidence="2">
    <location>
        <begin position="682"/>
        <end position="693"/>
    </location>
</feature>
<feature type="region of interest" description="Disordered" evidence="2">
    <location>
        <begin position="682"/>
        <end position="723"/>
    </location>
</feature>
<accession>A0A8B7PC62</accession>
<sequence length="739" mass="83838">MLIRKPLYGNLRPNPGDLYDPRDGSCLPNFHLSTTHNPNLALITQDLVRYDIQLVREVGNLMPPLNHPTGGGVETDAVRHPSLTLLAVAEYSEGLSTTGKNNFPFVVHKVYYREAIAGVLLLRHAVADRDVLLMQNVFRKCIPDPENFSSQLFEQSVRSIKKVSIIQHGQEYHYTNIKMAFTEMCKIVNFVCSPTNLNARSVLVEIPAVVNFQLLDENKYLAYLYEQQRLKKQKEEEQRQREKRELLMIAKRYGKSYLDRMHNNQQVSTQNNYNMRPNSEPSSHEIFGYNASREALRVEFGHPSSDDRRYFLQYPIDTKIQTKNGKKTVTYCRTGQQIIWGGGNSAVGAGGYGILLEDYKQDARKKKASSSTPNLTDEALFSETHSQQHTKQYPLESYLRRSHSVENLNDRDKITRYPAPLIEPGRQSFRERKTTKVNADKWKKLAPLYRPEDNNFDSSHNGNQKSKDAVKSDHHVNPRRGTTIQHQTPTGLTKSASLQPPGKNPTPPSTTHMARDDDNISVVSAFSDISINPQQQREADEAFNAYFDAQELNKPLAQSTSLRPNRSSNTSSNNKVKPIVQNQNGSINRKPVQNYSPHDYLSKNGNDQNQRQQLRDAENVTTQEKSRVSHANSYPNQVNTRPAAQQYPRPYTKPVNLHPMHLQAAEQFLNKYSSYFPDSYASSLTDTPPTSLGSLPKDSDLSLTLDPSPSSTPTPSGSDTLDRDFVYKAYPVKVRDVQN</sequence>
<evidence type="ECO:0000256" key="1">
    <source>
        <dbReference type="SAM" id="Coils"/>
    </source>
</evidence>
<feature type="region of interest" description="Disordered" evidence="2">
    <location>
        <begin position="442"/>
        <end position="515"/>
    </location>
</feature>
<dbReference type="GeneID" id="108679547"/>
<protein>
    <submittedName>
        <fullName evidence="4">Uncharacterized protein LOC108679547</fullName>
    </submittedName>
</protein>
<name>A0A8B7PC62_HYAAZ</name>
<dbReference type="OrthoDB" id="10450143at2759"/>
<evidence type="ECO:0000313" key="4">
    <source>
        <dbReference type="RefSeq" id="XP_018023678.1"/>
    </source>
</evidence>
<feature type="coiled-coil region" evidence="1">
    <location>
        <begin position="225"/>
        <end position="252"/>
    </location>
</feature>
<evidence type="ECO:0000313" key="3">
    <source>
        <dbReference type="Proteomes" id="UP000694843"/>
    </source>
</evidence>
<feature type="compositionally biased region" description="Polar residues" evidence="2">
    <location>
        <begin position="580"/>
        <end position="596"/>
    </location>
</feature>
<feature type="compositionally biased region" description="Polar residues" evidence="2">
    <location>
        <begin position="603"/>
        <end position="612"/>
    </location>
</feature>
<dbReference type="RefSeq" id="XP_018023678.1">
    <property type="nucleotide sequence ID" value="XM_018168189.2"/>
</dbReference>
<feature type="region of interest" description="Disordered" evidence="2">
    <location>
        <begin position="365"/>
        <end position="392"/>
    </location>
</feature>
<dbReference type="AlphaFoldDB" id="A0A8B7PC62"/>
<feature type="compositionally biased region" description="Low complexity" evidence="2">
    <location>
        <begin position="701"/>
        <end position="719"/>
    </location>
</feature>
<reference evidence="4" key="1">
    <citation type="submission" date="2025-08" db="UniProtKB">
        <authorList>
            <consortium name="RefSeq"/>
        </authorList>
    </citation>
    <scope>IDENTIFICATION</scope>
    <source>
        <tissue evidence="4">Whole organism</tissue>
    </source>
</reference>
<proteinExistence type="predicted"/>
<feature type="region of interest" description="Disordered" evidence="2">
    <location>
        <begin position="556"/>
        <end position="655"/>
    </location>
</feature>
<evidence type="ECO:0000256" key="2">
    <source>
        <dbReference type="SAM" id="MobiDB-lite"/>
    </source>
</evidence>
<feature type="compositionally biased region" description="Basic and acidic residues" evidence="2">
    <location>
        <begin position="465"/>
        <end position="476"/>
    </location>
</feature>
<dbReference type="Proteomes" id="UP000694843">
    <property type="component" value="Unplaced"/>
</dbReference>
<feature type="compositionally biased region" description="Polar residues" evidence="2">
    <location>
        <begin position="480"/>
        <end position="498"/>
    </location>
</feature>
<keyword evidence="1" id="KW-0175">Coiled coil</keyword>
<organism evidence="3 4">
    <name type="scientific">Hyalella azteca</name>
    <name type="common">Amphipod</name>
    <dbReference type="NCBI Taxonomy" id="294128"/>
    <lineage>
        <taxon>Eukaryota</taxon>
        <taxon>Metazoa</taxon>
        <taxon>Ecdysozoa</taxon>
        <taxon>Arthropoda</taxon>
        <taxon>Crustacea</taxon>
        <taxon>Multicrustacea</taxon>
        <taxon>Malacostraca</taxon>
        <taxon>Eumalacostraca</taxon>
        <taxon>Peracarida</taxon>
        <taxon>Amphipoda</taxon>
        <taxon>Senticaudata</taxon>
        <taxon>Talitrida</taxon>
        <taxon>Talitroidea</taxon>
        <taxon>Hyalellidae</taxon>
        <taxon>Hyalella</taxon>
    </lineage>
</organism>
<gene>
    <name evidence="4" type="primary">LOC108679547</name>
</gene>
<dbReference type="KEGG" id="hazt:108679547"/>
<keyword evidence="3" id="KW-1185">Reference proteome</keyword>
<feature type="compositionally biased region" description="Low complexity" evidence="2">
    <location>
        <begin position="559"/>
        <end position="574"/>
    </location>
</feature>